<dbReference type="Pfam" id="PF00440">
    <property type="entry name" value="TetR_N"/>
    <property type="match status" value="1"/>
</dbReference>
<protein>
    <submittedName>
        <fullName evidence="4">TetR/AcrR family transcriptional regulator</fullName>
    </submittedName>
</protein>
<dbReference type="Pfam" id="PF17933">
    <property type="entry name" value="TetR_C_25"/>
    <property type="match status" value="1"/>
</dbReference>
<organism evidence="4 5">
    <name type="scientific">Nonomuraea antimicrobica</name>
    <dbReference type="NCBI Taxonomy" id="561173"/>
    <lineage>
        <taxon>Bacteria</taxon>
        <taxon>Bacillati</taxon>
        <taxon>Actinomycetota</taxon>
        <taxon>Actinomycetes</taxon>
        <taxon>Streptosporangiales</taxon>
        <taxon>Streptosporangiaceae</taxon>
        <taxon>Nonomuraea</taxon>
    </lineage>
</organism>
<gene>
    <name evidence="4" type="ORF">GCM10022224_091400</name>
</gene>
<name>A0ABP7E3C1_9ACTN</name>
<dbReference type="RefSeq" id="WP_344893973.1">
    <property type="nucleotide sequence ID" value="NZ_BAAAZP010000213.1"/>
</dbReference>
<evidence type="ECO:0000259" key="3">
    <source>
        <dbReference type="PROSITE" id="PS50977"/>
    </source>
</evidence>
<dbReference type="EMBL" id="BAAAZP010000213">
    <property type="protein sequence ID" value="GAA3711597.1"/>
    <property type="molecule type" value="Genomic_DNA"/>
</dbReference>
<dbReference type="PRINTS" id="PR00455">
    <property type="entry name" value="HTHTETR"/>
</dbReference>
<dbReference type="PANTHER" id="PTHR30055">
    <property type="entry name" value="HTH-TYPE TRANSCRIPTIONAL REGULATOR RUTR"/>
    <property type="match status" value="1"/>
</dbReference>
<dbReference type="InterPro" id="IPR001647">
    <property type="entry name" value="HTH_TetR"/>
</dbReference>
<dbReference type="InterPro" id="IPR009057">
    <property type="entry name" value="Homeodomain-like_sf"/>
</dbReference>
<dbReference type="InterPro" id="IPR050109">
    <property type="entry name" value="HTH-type_TetR-like_transc_reg"/>
</dbReference>
<dbReference type="SUPFAM" id="SSF46689">
    <property type="entry name" value="Homeodomain-like"/>
    <property type="match status" value="1"/>
</dbReference>
<evidence type="ECO:0000256" key="2">
    <source>
        <dbReference type="PROSITE-ProRule" id="PRU00335"/>
    </source>
</evidence>
<evidence type="ECO:0000313" key="4">
    <source>
        <dbReference type="EMBL" id="GAA3711597.1"/>
    </source>
</evidence>
<dbReference type="PROSITE" id="PS50977">
    <property type="entry name" value="HTH_TETR_2"/>
    <property type="match status" value="1"/>
</dbReference>
<feature type="DNA-binding region" description="H-T-H motif" evidence="2">
    <location>
        <begin position="32"/>
        <end position="51"/>
    </location>
</feature>
<evidence type="ECO:0000313" key="5">
    <source>
        <dbReference type="Proteomes" id="UP001500902"/>
    </source>
</evidence>
<dbReference type="PANTHER" id="PTHR30055:SF146">
    <property type="entry name" value="HTH-TYPE TRANSCRIPTIONAL DUAL REGULATOR CECR"/>
    <property type="match status" value="1"/>
</dbReference>
<proteinExistence type="predicted"/>
<dbReference type="Gene3D" id="1.10.357.10">
    <property type="entry name" value="Tetracycline Repressor, domain 2"/>
    <property type="match status" value="1"/>
</dbReference>
<keyword evidence="5" id="KW-1185">Reference proteome</keyword>
<accession>A0ABP7E3C1</accession>
<keyword evidence="1 2" id="KW-0238">DNA-binding</keyword>
<reference evidence="5" key="1">
    <citation type="journal article" date="2019" name="Int. J. Syst. Evol. Microbiol.">
        <title>The Global Catalogue of Microorganisms (GCM) 10K type strain sequencing project: providing services to taxonomists for standard genome sequencing and annotation.</title>
        <authorList>
            <consortium name="The Broad Institute Genomics Platform"/>
            <consortium name="The Broad Institute Genome Sequencing Center for Infectious Disease"/>
            <person name="Wu L."/>
            <person name="Ma J."/>
        </authorList>
    </citation>
    <scope>NUCLEOTIDE SEQUENCE [LARGE SCALE GENOMIC DNA]</scope>
    <source>
        <strain evidence="5">JCM 16904</strain>
    </source>
</reference>
<sequence length="208" mass="23230">MRPISEEDLTTRARIRDAAMALFAEQGVKATTIRGIAEAAKVSPGLVQHHFGTKEALRHACDEYVLSYMREQVDAGITGRNLDKPEFVDNVHRTAPPLMKYLGRALVDGSPAAAELFDELVRVTEQHLARDDRTEADHRARATVLTAMKLGITVLHEHVSRALDTDVYTSEGVLRVGKAQLDLIRPEFLGRELFEQARTGLEKYEGQR</sequence>
<comment type="caution">
    <text evidence="4">The sequence shown here is derived from an EMBL/GenBank/DDBJ whole genome shotgun (WGS) entry which is preliminary data.</text>
</comment>
<dbReference type="Proteomes" id="UP001500902">
    <property type="component" value="Unassembled WGS sequence"/>
</dbReference>
<feature type="domain" description="HTH tetR-type" evidence="3">
    <location>
        <begin position="9"/>
        <end position="69"/>
    </location>
</feature>
<evidence type="ECO:0000256" key="1">
    <source>
        <dbReference type="ARBA" id="ARBA00023125"/>
    </source>
</evidence>
<dbReference type="InterPro" id="IPR041484">
    <property type="entry name" value="TetR_C_25"/>
</dbReference>